<sequence length="678" mass="73909">MPHTGPLRLLLPYSVLVPPPSFLRPCSSCLSLLTVPAPGVVLRSGPPTASALPCQIPLQLRTPNAPTPRYRQKRLRPTTPLSLANFCQQSTPCVPADLGSFRSTFAFLAFSLSHLPVPVSLHYNGRLLRRFRERQIVHTHQQLPFSTFLFLSFRRKSPTLPCTRSGCVLASLLPRRRLHTLTSVFPLQPPRGRTQVAMEWVSTRPDPAHSLLQEFSPRLNLPYASEFSTLETGLLATGSTPAVAGEWPLPHVSRNSKNDFQYEISLSAGPEFDTESADGGEEREAIDEDNASSDLNLASASEDTSVGVDAPSGSAKERFAELEEVRTSPFMSPLTPDSLVRGPEDDKKNAKGVRHSAGSATAVVSAKGVPSSKPATSQKPGRMILKKKSATTSKKAAGKGMSSSTPTISTSQGNSGGQSGALSHTKMCRDRLNNMFERLRHTLPPAPTGVEVKHKAQVLDYAIAVLHGMVDRTAQLEIELAVSSNKATMDWISKLVARTESFPEAAEEVMRLFARRRSWKHAELWVAGKRSMPPDANLEDSTILTLCTSISNDVYGQGASSLDRFSKQSESYSFKANEGVQGRVWSAMRPEWVTGLTDPKNFKRCSLAREHGVKVCLAVPVTITGKIEAVMCFYDVKHRPYDTQCRELAMRLAWALGNAVGGKRAKVNVLTASGTSTT</sequence>
<gene>
    <name evidence="3" type="ORF">CHC_T00006709001</name>
</gene>
<dbReference type="EMBL" id="HG001983">
    <property type="protein sequence ID" value="CDF38997.1"/>
    <property type="molecule type" value="Genomic_DNA"/>
</dbReference>
<dbReference type="OrthoDB" id="3915at2759"/>
<feature type="compositionally biased region" description="Low complexity" evidence="1">
    <location>
        <begin position="390"/>
        <end position="413"/>
    </location>
</feature>
<feature type="region of interest" description="Disordered" evidence="1">
    <location>
        <begin position="268"/>
        <end position="290"/>
    </location>
</feature>
<feature type="compositionally biased region" description="Acidic residues" evidence="1">
    <location>
        <begin position="272"/>
        <end position="290"/>
    </location>
</feature>
<dbReference type="Gramene" id="CDF38997">
    <property type="protein sequence ID" value="CDF38997"/>
    <property type="gene ID" value="CHC_T00006709001"/>
</dbReference>
<dbReference type="GeneID" id="17326615"/>
<dbReference type="SUPFAM" id="SSF47459">
    <property type="entry name" value="HLH, helix-loop-helix DNA-binding domain"/>
    <property type="match status" value="1"/>
</dbReference>
<protein>
    <recommendedName>
        <fullName evidence="2">GAF domain-containing protein</fullName>
    </recommendedName>
</protein>
<reference evidence="4" key="1">
    <citation type="journal article" date="2013" name="Proc. Natl. Acad. Sci. U.S.A.">
        <title>Genome structure and metabolic features in the red seaweed Chondrus crispus shed light on evolution of the Archaeplastida.</title>
        <authorList>
            <person name="Collen J."/>
            <person name="Porcel B."/>
            <person name="Carre W."/>
            <person name="Ball S.G."/>
            <person name="Chaparro C."/>
            <person name="Tonon T."/>
            <person name="Barbeyron T."/>
            <person name="Michel G."/>
            <person name="Noel B."/>
            <person name="Valentin K."/>
            <person name="Elias M."/>
            <person name="Artiguenave F."/>
            <person name="Arun A."/>
            <person name="Aury J.M."/>
            <person name="Barbosa-Neto J.F."/>
            <person name="Bothwell J.H."/>
            <person name="Bouget F.Y."/>
            <person name="Brillet L."/>
            <person name="Cabello-Hurtado F."/>
            <person name="Capella-Gutierrez S."/>
            <person name="Charrier B."/>
            <person name="Cladiere L."/>
            <person name="Cock J.M."/>
            <person name="Coelho S.M."/>
            <person name="Colleoni C."/>
            <person name="Czjzek M."/>
            <person name="Da Silva C."/>
            <person name="Delage L."/>
            <person name="Denoeud F."/>
            <person name="Deschamps P."/>
            <person name="Dittami S.M."/>
            <person name="Gabaldon T."/>
            <person name="Gachon C.M."/>
            <person name="Groisillier A."/>
            <person name="Herve C."/>
            <person name="Jabbari K."/>
            <person name="Katinka M."/>
            <person name="Kloareg B."/>
            <person name="Kowalczyk N."/>
            <person name="Labadie K."/>
            <person name="Leblanc C."/>
            <person name="Lopez P.J."/>
            <person name="McLachlan D.H."/>
            <person name="Meslet-Cladiere L."/>
            <person name="Moustafa A."/>
            <person name="Nehr Z."/>
            <person name="Nyvall Collen P."/>
            <person name="Panaud O."/>
            <person name="Partensky F."/>
            <person name="Poulain J."/>
            <person name="Rensing S.A."/>
            <person name="Rousvoal S."/>
            <person name="Samson G."/>
            <person name="Symeonidi A."/>
            <person name="Weissenbach J."/>
            <person name="Zambounis A."/>
            <person name="Wincker P."/>
            <person name="Boyen C."/>
        </authorList>
    </citation>
    <scope>NUCLEOTIDE SEQUENCE [LARGE SCALE GENOMIC DNA]</scope>
    <source>
        <strain evidence="4">cv. Stackhouse</strain>
    </source>
</reference>
<dbReference type="CDD" id="cd00083">
    <property type="entry name" value="bHLH_SF"/>
    <property type="match status" value="1"/>
</dbReference>
<evidence type="ECO:0000259" key="2">
    <source>
        <dbReference type="Pfam" id="PF01590"/>
    </source>
</evidence>
<feature type="domain" description="GAF" evidence="2">
    <location>
        <begin position="575"/>
        <end position="659"/>
    </location>
</feature>
<keyword evidence="4" id="KW-1185">Reference proteome</keyword>
<evidence type="ECO:0000256" key="1">
    <source>
        <dbReference type="SAM" id="MobiDB-lite"/>
    </source>
</evidence>
<proteinExistence type="predicted"/>
<dbReference type="Gene3D" id="3.30.450.40">
    <property type="match status" value="1"/>
</dbReference>
<dbReference type="InterPro" id="IPR029016">
    <property type="entry name" value="GAF-like_dom_sf"/>
</dbReference>
<dbReference type="InterPro" id="IPR003018">
    <property type="entry name" value="GAF"/>
</dbReference>
<dbReference type="Proteomes" id="UP000012073">
    <property type="component" value="Unassembled WGS sequence"/>
</dbReference>
<dbReference type="AlphaFoldDB" id="R7QKH2"/>
<accession>R7QKH2</accession>
<evidence type="ECO:0000313" key="3">
    <source>
        <dbReference type="EMBL" id="CDF38997.1"/>
    </source>
</evidence>
<feature type="region of interest" description="Disordered" evidence="1">
    <location>
        <begin position="322"/>
        <end position="423"/>
    </location>
</feature>
<dbReference type="GO" id="GO:0046983">
    <property type="term" value="F:protein dimerization activity"/>
    <property type="evidence" value="ECO:0007669"/>
    <property type="project" value="InterPro"/>
</dbReference>
<dbReference type="Pfam" id="PF01590">
    <property type="entry name" value="GAF"/>
    <property type="match status" value="1"/>
</dbReference>
<dbReference type="InterPro" id="IPR036638">
    <property type="entry name" value="HLH_DNA-bd_sf"/>
</dbReference>
<dbReference type="SUPFAM" id="SSF55781">
    <property type="entry name" value="GAF domain-like"/>
    <property type="match status" value="1"/>
</dbReference>
<name>R7QKH2_CHOCR</name>
<organism evidence="3 4">
    <name type="scientific">Chondrus crispus</name>
    <name type="common">Carrageen Irish moss</name>
    <name type="synonym">Polymorpha crispa</name>
    <dbReference type="NCBI Taxonomy" id="2769"/>
    <lineage>
        <taxon>Eukaryota</taxon>
        <taxon>Rhodophyta</taxon>
        <taxon>Florideophyceae</taxon>
        <taxon>Rhodymeniophycidae</taxon>
        <taxon>Gigartinales</taxon>
        <taxon>Gigartinaceae</taxon>
        <taxon>Chondrus</taxon>
    </lineage>
</organism>
<dbReference type="KEGG" id="ccp:CHC_T00006709001"/>
<evidence type="ECO:0000313" key="4">
    <source>
        <dbReference type="Proteomes" id="UP000012073"/>
    </source>
</evidence>
<dbReference type="RefSeq" id="XP_005718902.1">
    <property type="nucleotide sequence ID" value="XM_005718845.1"/>
</dbReference>